<dbReference type="Proteomes" id="UP000218335">
    <property type="component" value="Unassembled WGS sequence"/>
</dbReference>
<dbReference type="AlphaFoldDB" id="A0A2A4GY40"/>
<dbReference type="GeneID" id="77323855"/>
<keyword evidence="4 5" id="KW-0472">Membrane</keyword>
<accession>A0A2A4GY40</accession>
<comment type="caution">
    <text evidence="6">The sequence shown here is derived from an EMBL/GenBank/DDBJ whole genome shotgun (WGS) entry which is preliminary data.</text>
</comment>
<evidence type="ECO:0000256" key="4">
    <source>
        <dbReference type="ARBA" id="ARBA00023136"/>
    </source>
</evidence>
<dbReference type="PANTHER" id="PTHR39157">
    <property type="entry name" value="INTEGRAL MEMBRANE PROTEIN-RELATED"/>
    <property type="match status" value="1"/>
</dbReference>
<organism evidence="6 7">
    <name type="scientific">Staphylococcus delphini</name>
    <dbReference type="NCBI Taxonomy" id="53344"/>
    <lineage>
        <taxon>Bacteria</taxon>
        <taxon>Bacillati</taxon>
        <taxon>Bacillota</taxon>
        <taxon>Bacilli</taxon>
        <taxon>Bacillales</taxon>
        <taxon>Staphylococcaceae</taxon>
        <taxon>Staphylococcus</taxon>
        <taxon>Staphylococcus intermedius group</taxon>
    </lineage>
</organism>
<name>A0A2A4GY40_9STAP</name>
<proteinExistence type="predicted"/>
<feature type="transmembrane region" description="Helical" evidence="5">
    <location>
        <begin position="127"/>
        <end position="147"/>
    </location>
</feature>
<comment type="subcellular location">
    <subcellularLocation>
        <location evidence="1">Membrane</location>
        <topology evidence="1">Multi-pass membrane protein</topology>
    </subcellularLocation>
</comment>
<reference evidence="6 7" key="1">
    <citation type="journal article" date="2017" name="PLoS ONE">
        <title>Development of a real-time PCR for detection of Staphylococcus pseudintermedius using a novel automated comparison of whole-genome sequences.</title>
        <authorList>
            <person name="Verstappen K.M."/>
            <person name="Huijbregts L."/>
            <person name="Spaninks M."/>
            <person name="Wagenaar J.A."/>
            <person name="Fluit A.C."/>
            <person name="Duim B."/>
        </authorList>
    </citation>
    <scope>NUCLEOTIDE SEQUENCE [LARGE SCALE GENOMIC DNA]</scope>
    <source>
        <strain evidence="6 7">215070706401-1</strain>
    </source>
</reference>
<evidence type="ECO:0000313" key="7">
    <source>
        <dbReference type="Proteomes" id="UP000218335"/>
    </source>
</evidence>
<evidence type="ECO:0000256" key="5">
    <source>
        <dbReference type="SAM" id="Phobius"/>
    </source>
</evidence>
<dbReference type="Pfam" id="PF07681">
    <property type="entry name" value="DoxX"/>
    <property type="match status" value="1"/>
</dbReference>
<evidence type="ECO:0000256" key="1">
    <source>
        <dbReference type="ARBA" id="ARBA00004141"/>
    </source>
</evidence>
<feature type="transmembrane region" description="Helical" evidence="5">
    <location>
        <begin position="90"/>
        <end position="115"/>
    </location>
</feature>
<dbReference type="RefSeq" id="WP_019166836.1">
    <property type="nucleotide sequence ID" value="NZ_CP094734.1"/>
</dbReference>
<dbReference type="PANTHER" id="PTHR39157:SF1">
    <property type="entry name" value="DOXX FAMILY PROTEIN"/>
    <property type="match status" value="1"/>
</dbReference>
<keyword evidence="3 5" id="KW-1133">Transmembrane helix</keyword>
<evidence type="ECO:0000256" key="3">
    <source>
        <dbReference type="ARBA" id="ARBA00022989"/>
    </source>
</evidence>
<dbReference type="EMBL" id="MWUU01000007">
    <property type="protein sequence ID" value="PCF55355.1"/>
    <property type="molecule type" value="Genomic_DNA"/>
</dbReference>
<sequence length="174" mass="19135">MVKWFQQSTIASVILLVLRVYLGYGWLMSGIAKVTSPKGFNAGGFLQHAVQQPVMSTDGSVQYPLFTSFLEHVVIPMTPTINVIIPAFEIIAGLLLILGLFTPVGALIGLVLNFLFLFAGTVSVNPLYILIGFFIFVGGYNSGFFGVDRFLKSLLSKKFFSIFNYHPEAKDKSV</sequence>
<dbReference type="GO" id="GO:0016020">
    <property type="term" value="C:membrane"/>
    <property type="evidence" value="ECO:0007669"/>
    <property type="project" value="UniProtKB-SubCell"/>
</dbReference>
<evidence type="ECO:0000256" key="2">
    <source>
        <dbReference type="ARBA" id="ARBA00022692"/>
    </source>
</evidence>
<gene>
    <name evidence="6" type="ORF">B5C08_06820</name>
</gene>
<evidence type="ECO:0000313" key="6">
    <source>
        <dbReference type="EMBL" id="PCF55355.1"/>
    </source>
</evidence>
<dbReference type="InterPro" id="IPR032808">
    <property type="entry name" value="DoxX"/>
</dbReference>
<protein>
    <submittedName>
        <fullName evidence="6">DoxX family protein</fullName>
    </submittedName>
</protein>
<feature type="transmembrane region" description="Helical" evidence="5">
    <location>
        <begin position="6"/>
        <end position="27"/>
    </location>
</feature>
<keyword evidence="2 5" id="KW-0812">Transmembrane</keyword>